<feature type="transmembrane region" description="Helical" evidence="1">
    <location>
        <begin position="21"/>
        <end position="42"/>
    </location>
</feature>
<keyword evidence="3" id="KW-1185">Reference proteome</keyword>
<dbReference type="NCBIfam" id="TIGR02532">
    <property type="entry name" value="IV_pilin_GFxxxE"/>
    <property type="match status" value="1"/>
</dbReference>
<dbReference type="AlphaFoldDB" id="A0A0D8ZTY8"/>
<dbReference type="STRING" id="1618023.UH38_07260"/>
<dbReference type="EMBL" id="JYON01000006">
    <property type="protein sequence ID" value="KJH72233.1"/>
    <property type="molecule type" value="Genomic_DNA"/>
</dbReference>
<evidence type="ECO:0000313" key="3">
    <source>
        <dbReference type="Proteomes" id="UP000032452"/>
    </source>
</evidence>
<comment type="caution">
    <text evidence="2">The sequence shown here is derived from an EMBL/GenBank/DDBJ whole genome shotgun (WGS) entry which is preliminary data.</text>
</comment>
<keyword evidence="1" id="KW-0812">Transmembrane</keyword>
<organism evidence="2 3">
    <name type="scientific">Aliterella atlantica CENA595</name>
    <dbReference type="NCBI Taxonomy" id="1618023"/>
    <lineage>
        <taxon>Bacteria</taxon>
        <taxon>Bacillati</taxon>
        <taxon>Cyanobacteriota</taxon>
        <taxon>Cyanophyceae</taxon>
        <taxon>Chroococcidiopsidales</taxon>
        <taxon>Aliterellaceae</taxon>
        <taxon>Aliterella</taxon>
    </lineage>
</organism>
<proteinExistence type="predicted"/>
<sequence length="191" mass="20764">MNKNLLMLGGQKAKNNEGFTLIELLVIISLIGIMAAFSAPYINFGVNPLKDTTNRVASTFKLMRVKAMSQTSAYRIKQATSTTLKIERNKLCSDSTGWTVDGSFDSEDLTLTEAKDFKGAAKNTVIEIIAATENSSNITPLIEATGSPGWSLCFNSRGLANKTLKLTIKDLKTAKTKDIEIFQGGGVQIYE</sequence>
<gene>
    <name evidence="2" type="ORF">UH38_07260</name>
</gene>
<evidence type="ECO:0000313" key="2">
    <source>
        <dbReference type="EMBL" id="KJH72233.1"/>
    </source>
</evidence>
<dbReference type="Gene3D" id="3.30.700.10">
    <property type="entry name" value="Glycoprotein, Type 4 Pilin"/>
    <property type="match status" value="1"/>
</dbReference>
<keyword evidence="1" id="KW-0472">Membrane</keyword>
<dbReference type="OrthoDB" id="574677at2"/>
<dbReference type="InterPro" id="IPR012902">
    <property type="entry name" value="N_methyl_site"/>
</dbReference>
<reference evidence="2 3" key="1">
    <citation type="submission" date="2015-02" db="EMBL/GenBank/DDBJ databases">
        <title>Draft genome of a novel marine cyanobacterium (Chroococcales) isolated from South Atlantic Ocean.</title>
        <authorList>
            <person name="Rigonato J."/>
            <person name="Alvarenga D.O."/>
            <person name="Branco L.H."/>
            <person name="Varani A.M."/>
            <person name="Brandini F.P."/>
            <person name="Fiore M.F."/>
        </authorList>
    </citation>
    <scope>NUCLEOTIDE SEQUENCE [LARGE SCALE GENOMIC DNA]</scope>
    <source>
        <strain evidence="2 3">CENA595</strain>
    </source>
</reference>
<dbReference type="RefSeq" id="WP_045053991.1">
    <property type="nucleotide sequence ID" value="NZ_CAWMDP010000038.1"/>
</dbReference>
<dbReference type="SUPFAM" id="SSF54523">
    <property type="entry name" value="Pili subunits"/>
    <property type="match status" value="1"/>
</dbReference>
<name>A0A0D8ZTY8_9CYAN</name>
<protein>
    <submittedName>
        <fullName evidence="2">Uncharacterized protein</fullName>
    </submittedName>
</protein>
<keyword evidence="1" id="KW-1133">Transmembrane helix</keyword>
<dbReference type="Pfam" id="PF07963">
    <property type="entry name" value="N_methyl"/>
    <property type="match status" value="1"/>
</dbReference>
<accession>A0A0D8ZTY8</accession>
<dbReference type="InterPro" id="IPR045584">
    <property type="entry name" value="Pilin-like"/>
</dbReference>
<evidence type="ECO:0000256" key="1">
    <source>
        <dbReference type="SAM" id="Phobius"/>
    </source>
</evidence>
<dbReference type="Proteomes" id="UP000032452">
    <property type="component" value="Unassembled WGS sequence"/>
</dbReference>